<evidence type="ECO:0000313" key="3">
    <source>
        <dbReference type="Proteomes" id="UP000252733"/>
    </source>
</evidence>
<comment type="caution">
    <text evidence="2">The sequence shown here is derived from an EMBL/GenBank/DDBJ whole genome shotgun (WGS) entry which is preliminary data.</text>
</comment>
<gene>
    <name evidence="2" type="ORF">DFO77_1514</name>
</gene>
<dbReference type="AlphaFoldDB" id="A0A368UIV5"/>
<sequence length="468" mass="53475">MPYVKFDTPSESNKVSPGGFIAYMEKEDLAKGIDKEFWFNAGEDNIPSYRVMENIESQKGLGKDDFRYYTGSINFSEEELAFLKNDYKKLKKFGKAFINEYAKNFNKSLSGSDVRFFLKLESDRYYKGTDSEVICGSTRSGEKKPGCNTHFHFIVGRKTIDDKKKISPLSNHINTKSGAVTGGFSRDQLKERTEHLFDKMFKYNRPLEQSYQYLRDVSPEKTLKQRVRAVNQSADKVQSMLRYNHLSREEKEKKLGVFINYMQHGQTHGAKISIDKNAVLKEAKSRKYNGDVYKALLNMNSRIKNGYDVSGDLTPYILNYAKFVEKPYSQLPDSLKEDRFMRFTQIINKHLPHDNKLDSFKLFELERQNNLNGKVYRAMGAFSKILSGKENVPNAQETIIELAKGKDNSPVSMKDTSVQKLNPSVPDITASSVTKGILGGNLSADSSSGYKEEKKPNKKKKRRPGLQI</sequence>
<evidence type="ECO:0000256" key="1">
    <source>
        <dbReference type="SAM" id="MobiDB-lite"/>
    </source>
</evidence>
<name>A0A368UIV5_9BACT</name>
<dbReference type="RefSeq" id="WP_114438185.1">
    <property type="nucleotide sequence ID" value="NZ_QPIZ01000051.1"/>
</dbReference>
<dbReference type="InterPro" id="IPR043766">
    <property type="entry name" value="BfmA-like"/>
</dbReference>
<dbReference type="EMBL" id="QPIZ01000051">
    <property type="protein sequence ID" value="RCW22475.1"/>
    <property type="molecule type" value="Genomic_DNA"/>
</dbReference>
<proteinExistence type="predicted"/>
<organism evidence="2 3">
    <name type="scientific">Marinilabilia salmonicolor</name>
    <dbReference type="NCBI Taxonomy" id="989"/>
    <lineage>
        <taxon>Bacteria</taxon>
        <taxon>Pseudomonadati</taxon>
        <taxon>Bacteroidota</taxon>
        <taxon>Bacteroidia</taxon>
        <taxon>Marinilabiliales</taxon>
        <taxon>Marinilabiliaceae</taxon>
        <taxon>Marinilabilia</taxon>
    </lineage>
</organism>
<keyword evidence="3" id="KW-1185">Reference proteome</keyword>
<dbReference type="Proteomes" id="UP000252733">
    <property type="component" value="Unassembled WGS sequence"/>
</dbReference>
<feature type="compositionally biased region" description="Polar residues" evidence="1">
    <location>
        <begin position="409"/>
        <end position="422"/>
    </location>
</feature>
<feature type="compositionally biased region" description="Basic residues" evidence="1">
    <location>
        <begin position="456"/>
        <end position="468"/>
    </location>
</feature>
<dbReference type="Pfam" id="PF18976">
    <property type="entry name" value="DUF5712"/>
    <property type="match status" value="1"/>
</dbReference>
<evidence type="ECO:0000313" key="2">
    <source>
        <dbReference type="EMBL" id="RCW22475.1"/>
    </source>
</evidence>
<reference evidence="2 3" key="1">
    <citation type="submission" date="2018-07" db="EMBL/GenBank/DDBJ databases">
        <title>Freshwater and sediment microbial communities from various areas in North America, analyzing microbe dynamics in response to fracking.</title>
        <authorList>
            <person name="Lamendella R."/>
        </authorList>
    </citation>
    <scope>NUCLEOTIDE SEQUENCE [LARGE SCALE GENOMIC DNA]</scope>
    <source>
        <strain evidence="2 3">160A</strain>
    </source>
</reference>
<accession>A0A368UIV5</accession>
<protein>
    <submittedName>
        <fullName evidence="2">Uncharacterized protein</fullName>
    </submittedName>
</protein>
<feature type="region of interest" description="Disordered" evidence="1">
    <location>
        <begin position="406"/>
        <end position="468"/>
    </location>
</feature>